<dbReference type="Gene3D" id="3.40.50.150">
    <property type="entry name" value="Vaccinia Virus protein VP39"/>
    <property type="match status" value="1"/>
</dbReference>
<protein>
    <recommendedName>
        <fullName evidence="1">Methyltransferase domain-containing protein</fullName>
    </recommendedName>
</protein>
<dbReference type="Proteomes" id="UP000230423">
    <property type="component" value="Unassembled WGS sequence"/>
</dbReference>
<dbReference type="OrthoDB" id="506498at2759"/>
<reference evidence="2 3" key="1">
    <citation type="submission" date="2015-09" db="EMBL/GenBank/DDBJ databases">
        <title>Draft genome of the parasitic nematode Teladorsagia circumcincta isolate WARC Sus (inbred).</title>
        <authorList>
            <person name="Mitreva M."/>
        </authorList>
    </citation>
    <scope>NUCLEOTIDE SEQUENCE [LARGE SCALE GENOMIC DNA]</scope>
    <source>
        <strain evidence="2 3">S</strain>
    </source>
</reference>
<proteinExistence type="predicted"/>
<organism evidence="2 3">
    <name type="scientific">Teladorsagia circumcincta</name>
    <name type="common">Brown stomach worm</name>
    <name type="synonym">Ostertagia circumcincta</name>
    <dbReference type="NCBI Taxonomy" id="45464"/>
    <lineage>
        <taxon>Eukaryota</taxon>
        <taxon>Metazoa</taxon>
        <taxon>Ecdysozoa</taxon>
        <taxon>Nematoda</taxon>
        <taxon>Chromadorea</taxon>
        <taxon>Rhabditida</taxon>
        <taxon>Rhabditina</taxon>
        <taxon>Rhabditomorpha</taxon>
        <taxon>Strongyloidea</taxon>
        <taxon>Trichostrongylidae</taxon>
        <taxon>Teladorsagia</taxon>
    </lineage>
</organism>
<evidence type="ECO:0000313" key="3">
    <source>
        <dbReference type="Proteomes" id="UP000230423"/>
    </source>
</evidence>
<accession>A0A2G9U3G4</accession>
<dbReference type="Pfam" id="PF13847">
    <property type="entry name" value="Methyltransf_31"/>
    <property type="match status" value="1"/>
</dbReference>
<dbReference type="PANTHER" id="PTHR45581:SF3">
    <property type="entry name" value="METHYLTRANSFERASE DOMAIN-CONTAINING PROTEIN"/>
    <property type="match status" value="1"/>
</dbReference>
<name>A0A2G9U3G4_TELCI</name>
<evidence type="ECO:0000313" key="2">
    <source>
        <dbReference type="EMBL" id="PIO64232.1"/>
    </source>
</evidence>
<dbReference type="EMBL" id="KZ350091">
    <property type="protein sequence ID" value="PIO64232.1"/>
    <property type="molecule type" value="Genomic_DNA"/>
</dbReference>
<dbReference type="InterPro" id="IPR029063">
    <property type="entry name" value="SAM-dependent_MTases_sf"/>
</dbReference>
<dbReference type="InterPro" id="IPR025714">
    <property type="entry name" value="Methyltranfer_dom"/>
</dbReference>
<sequence length="202" mass="23047">WLTISAQTYPKSNFTGIDVTLDAVHQANQRRKDNGETFDNLAFIQMNAGAMDADWTDKYDVVTIFDACHDQMRPDLKAAREADDEIKDIEDQIRVLLDNPLLSLEETRSAEKRPALATSEPSIITAHPVVQSCLDQQHTAEEIVPGTNRVEKRKCKLTCGSTTHQYATECDIFSTLTDRRDRMRELKICFVFPTTYRSQSRF</sequence>
<keyword evidence="3" id="KW-1185">Reference proteome</keyword>
<gene>
    <name evidence="2" type="ORF">TELCIR_14147</name>
</gene>
<dbReference type="PANTHER" id="PTHR45581">
    <property type="entry name" value="PROTEIN CBG10435"/>
    <property type="match status" value="1"/>
</dbReference>
<dbReference type="SUPFAM" id="SSF53335">
    <property type="entry name" value="S-adenosyl-L-methionine-dependent methyltransferases"/>
    <property type="match status" value="1"/>
</dbReference>
<feature type="domain" description="Methyltransferase" evidence="1">
    <location>
        <begin position="7"/>
        <end position="76"/>
    </location>
</feature>
<dbReference type="AlphaFoldDB" id="A0A2G9U3G4"/>
<evidence type="ECO:0000259" key="1">
    <source>
        <dbReference type="Pfam" id="PF13847"/>
    </source>
</evidence>
<feature type="non-terminal residue" evidence="2">
    <location>
        <position position="1"/>
    </location>
</feature>